<dbReference type="AlphaFoldDB" id="A0ABD7BKX4"/>
<accession>A0ABD7BKX4</accession>
<dbReference type="InterPro" id="IPR026881">
    <property type="entry name" value="WYL_dom"/>
</dbReference>
<feature type="domain" description="WCX" evidence="2">
    <location>
        <begin position="257"/>
        <end position="333"/>
    </location>
</feature>
<proteinExistence type="predicted"/>
<evidence type="ECO:0000313" key="4">
    <source>
        <dbReference type="Proteomes" id="UP000516786"/>
    </source>
</evidence>
<evidence type="ECO:0000259" key="1">
    <source>
        <dbReference type="Pfam" id="PF13280"/>
    </source>
</evidence>
<organism evidence="3 4">
    <name type="scientific">Pseudomonas putida</name>
    <name type="common">Arthrobacter siderocapsulatus</name>
    <dbReference type="NCBI Taxonomy" id="303"/>
    <lineage>
        <taxon>Bacteria</taxon>
        <taxon>Pseudomonadati</taxon>
        <taxon>Pseudomonadota</taxon>
        <taxon>Gammaproteobacteria</taxon>
        <taxon>Pseudomonadales</taxon>
        <taxon>Pseudomonadaceae</taxon>
        <taxon>Pseudomonas</taxon>
    </lineage>
</organism>
<dbReference type="Pfam" id="PF25583">
    <property type="entry name" value="WCX"/>
    <property type="match status" value="1"/>
</dbReference>
<gene>
    <name evidence="3" type="ORF">ID616_14785</name>
</gene>
<dbReference type="PANTHER" id="PTHR34580">
    <property type="match status" value="1"/>
</dbReference>
<protein>
    <submittedName>
        <fullName evidence="3">WYL domain-containing protein</fullName>
    </submittedName>
</protein>
<dbReference type="PROSITE" id="PS52050">
    <property type="entry name" value="WYL"/>
    <property type="match status" value="1"/>
</dbReference>
<dbReference type="InterPro" id="IPR057727">
    <property type="entry name" value="WCX_dom"/>
</dbReference>
<evidence type="ECO:0000259" key="2">
    <source>
        <dbReference type="Pfam" id="PF25583"/>
    </source>
</evidence>
<reference evidence="3 4" key="1">
    <citation type="submission" date="2020-09" db="EMBL/GenBank/DDBJ databases">
        <title>Co-existence of a novel multidrug-resistance efflux pump with carbapenem resistance gene blaVIM-2 in one megaplasmid in Pseudomonas putida.</title>
        <authorList>
            <person name="Peng K."/>
            <person name="Li R."/>
        </authorList>
    </citation>
    <scope>NUCLEOTIDE SEQUENCE [LARGE SCALE GENOMIC DNA]</scope>
    <source>
        <strain evidence="3 4">ZXPA-20</strain>
    </source>
</reference>
<dbReference type="InterPro" id="IPR051534">
    <property type="entry name" value="CBASS_pafABC_assoc_protein"/>
</dbReference>
<dbReference type="PANTHER" id="PTHR34580:SF1">
    <property type="entry name" value="PROTEIN PAFC"/>
    <property type="match status" value="1"/>
</dbReference>
<evidence type="ECO:0000313" key="3">
    <source>
        <dbReference type="EMBL" id="QOD00867.1"/>
    </source>
</evidence>
<dbReference type="Proteomes" id="UP000516786">
    <property type="component" value="Chromosome"/>
</dbReference>
<dbReference type="EMBL" id="CP061723">
    <property type="protein sequence ID" value="QOD00867.1"/>
    <property type="molecule type" value="Genomic_DNA"/>
</dbReference>
<name>A0ABD7BKX4_PSEPU</name>
<dbReference type="Pfam" id="PF13280">
    <property type="entry name" value="WYL"/>
    <property type="match status" value="1"/>
</dbReference>
<feature type="domain" description="WYL" evidence="1">
    <location>
        <begin position="160"/>
        <end position="227"/>
    </location>
</feature>
<sequence>MRFVPSTKTHNALSRQWELLLQLPKRSPGITVTELHSRLAAAGYAISRRSVERDLHDLSLVFPLQCNDAGTPFGWYWKPGVSVELQGITLTEAVSLALVEDAVRPLLPGSMLSVLEPRFEHARRKLRGLGDGNPAARWPDKVASVRADFNLQAPEIQADILEALQHAVISEQQVHCQYYSAHSDKLSDLTLNPLAIVQRGLVTYLIATAEPYNDIRQFAVHRFRTATLLDTACRGVGSFELQAYLDTDALQFGTPEKIRLKAWVSEHQARLISETPLSADMLLEPLAEGFQLQATVTNSWQLHWWILSLGDALVVQGPPALRQQVGDTLRRAAAAYAPDACSQ</sequence>